<name>A0A6B0Y2C4_9RHOB</name>
<dbReference type="GO" id="GO:0015833">
    <property type="term" value="P:peptide transport"/>
    <property type="evidence" value="ECO:0007669"/>
    <property type="project" value="TreeGrafter"/>
</dbReference>
<dbReference type="EMBL" id="VXRY01000352">
    <property type="protein sequence ID" value="MXY34193.1"/>
    <property type="molecule type" value="Genomic_DNA"/>
</dbReference>
<protein>
    <submittedName>
        <fullName evidence="6">ABC transporter substrate-binding protein</fullName>
    </submittedName>
</protein>
<feature type="domain" description="Solute-binding protein family 5" evidence="5">
    <location>
        <begin position="144"/>
        <end position="480"/>
    </location>
</feature>
<comment type="similarity">
    <text evidence="2">Belongs to the bacterial solute-binding protein 5 family.</text>
</comment>
<dbReference type="PANTHER" id="PTHR30290">
    <property type="entry name" value="PERIPLASMIC BINDING COMPONENT OF ABC TRANSPORTER"/>
    <property type="match status" value="1"/>
</dbReference>
<proteinExistence type="inferred from homology"/>
<keyword evidence="4" id="KW-0732">Signal</keyword>
<sequence>MLPAPDIWLVIDRREWATLTTRPSAPIRNTVSEQTKYTCSTDLTGTLVRVSLGGDLVFRSTIQGRKKVERQLSCRPVKALALVAGGFLAIGVGAQVYAADRVVFATTLPQNQSNLFWGGTGERLPNFQALVGHDPITGKYDNSELAESWSANEGFTEWTFKLKPEAEFHFGWGPVTAADVVHSYDLTTGPDSTINSIEHLRAKSAEAIDDHTVVFTFDSPRTNYAFQHAGRGSLVIYSKAQYDAEGVEGYNTKPAGTSAYQYVERVPGVGVTFERVENHWQGTVPDFKELEIRYVQEQATILALLLSGEAQIASIPRELQKQALEAGKKIVSSQNPAMATGAIFNGMYGKSGDPAYRPDLPWWNIKVREAMNRALNREEMIDVLYDGRAEPTPSWLMDSRNEGYVPELMERFDEMYGFDPERARELLAEAGYPDAFPDPMIPIVSSTLAGNPEFPVMSELLQVYFEEVGLQTELREMDWPKLGALGRARESFMISPVRNAPLRPTEAALVNFHTERGTPYGGFEDDKIEGLADKLTATIDPDERDAIASEAFTYLFEQYVDMPLAIVFAEVTVDPEVVSDWTFPGVTTNSVSHWHLIKAAN</sequence>
<evidence type="ECO:0000256" key="1">
    <source>
        <dbReference type="ARBA" id="ARBA00004418"/>
    </source>
</evidence>
<evidence type="ECO:0000256" key="3">
    <source>
        <dbReference type="ARBA" id="ARBA00022448"/>
    </source>
</evidence>
<evidence type="ECO:0000256" key="4">
    <source>
        <dbReference type="ARBA" id="ARBA00022729"/>
    </source>
</evidence>
<evidence type="ECO:0000256" key="2">
    <source>
        <dbReference type="ARBA" id="ARBA00005695"/>
    </source>
</evidence>
<evidence type="ECO:0000259" key="5">
    <source>
        <dbReference type="Pfam" id="PF00496"/>
    </source>
</evidence>
<gene>
    <name evidence="6" type="ORF">F4Y60_08925</name>
</gene>
<dbReference type="Gene3D" id="3.40.190.10">
    <property type="entry name" value="Periplasmic binding protein-like II"/>
    <property type="match status" value="1"/>
</dbReference>
<reference evidence="6" key="1">
    <citation type="submission" date="2019-09" db="EMBL/GenBank/DDBJ databases">
        <title>Characterisation of the sponge microbiome using genome-centric metagenomics.</title>
        <authorList>
            <person name="Engelberts J.P."/>
            <person name="Robbins S.J."/>
            <person name="De Goeij J.M."/>
            <person name="Aranda M."/>
            <person name="Bell S.C."/>
            <person name="Webster N.S."/>
        </authorList>
    </citation>
    <scope>NUCLEOTIDE SEQUENCE</scope>
    <source>
        <strain evidence="6">SB0664_bin_43</strain>
    </source>
</reference>
<dbReference type="CDD" id="cd00995">
    <property type="entry name" value="PBP2_NikA_DppA_OppA_like"/>
    <property type="match status" value="1"/>
</dbReference>
<dbReference type="InterPro" id="IPR039424">
    <property type="entry name" value="SBP_5"/>
</dbReference>
<keyword evidence="3" id="KW-0813">Transport</keyword>
<dbReference type="Pfam" id="PF00496">
    <property type="entry name" value="SBP_bac_5"/>
    <property type="match status" value="1"/>
</dbReference>
<comment type="caution">
    <text evidence="6">The sequence shown here is derived from an EMBL/GenBank/DDBJ whole genome shotgun (WGS) entry which is preliminary data.</text>
</comment>
<accession>A0A6B0Y2C4</accession>
<organism evidence="6">
    <name type="scientific">Boseongicola sp. SB0664_bin_43</name>
    <dbReference type="NCBI Taxonomy" id="2604844"/>
    <lineage>
        <taxon>Bacteria</taxon>
        <taxon>Pseudomonadati</taxon>
        <taxon>Pseudomonadota</taxon>
        <taxon>Alphaproteobacteria</taxon>
        <taxon>Rhodobacterales</taxon>
        <taxon>Paracoccaceae</taxon>
        <taxon>Boseongicola</taxon>
    </lineage>
</organism>
<dbReference type="PANTHER" id="PTHR30290:SF9">
    <property type="entry name" value="OLIGOPEPTIDE-BINDING PROTEIN APPA"/>
    <property type="match status" value="1"/>
</dbReference>
<dbReference type="Gene3D" id="3.10.105.10">
    <property type="entry name" value="Dipeptide-binding Protein, Domain 3"/>
    <property type="match status" value="1"/>
</dbReference>
<dbReference type="SUPFAM" id="SSF53850">
    <property type="entry name" value="Periplasmic binding protein-like II"/>
    <property type="match status" value="1"/>
</dbReference>
<dbReference type="GO" id="GO:1904680">
    <property type="term" value="F:peptide transmembrane transporter activity"/>
    <property type="evidence" value="ECO:0007669"/>
    <property type="project" value="TreeGrafter"/>
</dbReference>
<evidence type="ECO:0000313" key="6">
    <source>
        <dbReference type="EMBL" id="MXY34193.1"/>
    </source>
</evidence>
<dbReference type="AlphaFoldDB" id="A0A6B0Y2C4"/>
<dbReference type="InterPro" id="IPR000914">
    <property type="entry name" value="SBP_5_dom"/>
</dbReference>
<comment type="subcellular location">
    <subcellularLocation>
        <location evidence="1">Periplasm</location>
    </subcellularLocation>
</comment>